<comment type="caution">
    <text evidence="2">The sequence shown here is derived from an EMBL/GenBank/DDBJ whole genome shotgun (WGS) entry which is preliminary data.</text>
</comment>
<evidence type="ECO:0000313" key="3">
    <source>
        <dbReference type="Proteomes" id="UP000242188"/>
    </source>
</evidence>
<feature type="compositionally biased region" description="Polar residues" evidence="1">
    <location>
        <begin position="448"/>
        <end position="463"/>
    </location>
</feature>
<proteinExistence type="predicted"/>
<feature type="compositionally biased region" description="Basic residues" evidence="1">
    <location>
        <begin position="132"/>
        <end position="142"/>
    </location>
</feature>
<evidence type="ECO:0000256" key="1">
    <source>
        <dbReference type="SAM" id="MobiDB-lite"/>
    </source>
</evidence>
<feature type="region of interest" description="Disordered" evidence="1">
    <location>
        <begin position="82"/>
        <end position="104"/>
    </location>
</feature>
<sequence length="735" mass="82018">MTSRYISALDYADINAKRILKKHAKKRPLGELESRLRYTPAQPVLSCRTVDIDVSGTRTYRSRSTTDIITEQHKLIHNLYTRPSRNITSAPNRRNGTPSRTEDDFAQRQRINIEVHGRPLTSQSQSTLQHTNRAHSSTRRPKTTGNLKKVSFLSQDLSINRNTNAEYLETSREHKKLTEKIHEHWDPGSHDLNTGTFVRGQQKADAPPSLEAGWLTFGGVNSEETSGVIDAFAQLRDDEEYYNIEGRVGSRVAQQLQKGDKIRVGINGRIQSDDLKVKRQDSCLSRESTEFERADKENMEKTVIPLCWEDELTSSKVISPREQRDDGPKPVMSETHPVFFTHEKDELRRPNLTKKSTKQNQPKPPEGFKIKHRKKSRQSLDGQEDEKIMVITIDQKSSQEETKLQGLSVDDVLQKKFNGNKAPTDSVSDMDISTLQDSPRTCARTPSGDMSRNTAKNNESDSVISVEPLRITTPKSKPVSPPYVSKNTPSDLIVGPSSGIIAGREKSASSTSRSSRVGSERGSAKYHSRPTPPKPLHTYNTPSSFNLYGTRGETEFIQITSQIRNPNPPPPAPHSSPLKESYLAQSYTDEAIRQVGQQNIPVPEEIHQPAPAPSPDIPDISPPKQEEEVEPPPPSPQPDLRTISPGSTGLAISIPTAEEFSDRDVDSTINSPWTSQRDNVISMENGTRGTSKREAAYRDSQIDQITSLLKGAIVVPTDKDSSYVVEKSVKFQEGS</sequence>
<feature type="compositionally biased region" description="Polar residues" evidence="1">
    <location>
        <begin position="120"/>
        <end position="131"/>
    </location>
</feature>
<feature type="compositionally biased region" description="Polar residues" evidence="1">
    <location>
        <begin position="82"/>
        <end position="99"/>
    </location>
</feature>
<evidence type="ECO:0000313" key="2">
    <source>
        <dbReference type="EMBL" id="OWF34834.1"/>
    </source>
</evidence>
<protein>
    <submittedName>
        <fullName evidence="2">Uncharacterized protein</fullName>
    </submittedName>
</protein>
<dbReference type="OrthoDB" id="10027994at2759"/>
<organism evidence="2 3">
    <name type="scientific">Mizuhopecten yessoensis</name>
    <name type="common">Japanese scallop</name>
    <name type="synonym">Patinopecten yessoensis</name>
    <dbReference type="NCBI Taxonomy" id="6573"/>
    <lineage>
        <taxon>Eukaryota</taxon>
        <taxon>Metazoa</taxon>
        <taxon>Spiralia</taxon>
        <taxon>Lophotrochozoa</taxon>
        <taxon>Mollusca</taxon>
        <taxon>Bivalvia</taxon>
        <taxon>Autobranchia</taxon>
        <taxon>Pteriomorphia</taxon>
        <taxon>Pectinida</taxon>
        <taxon>Pectinoidea</taxon>
        <taxon>Pectinidae</taxon>
        <taxon>Mizuhopecten</taxon>
    </lineage>
</organism>
<feature type="region of interest" description="Disordered" evidence="1">
    <location>
        <begin position="418"/>
        <end position="548"/>
    </location>
</feature>
<feature type="compositionally biased region" description="Low complexity" evidence="1">
    <location>
        <begin position="508"/>
        <end position="517"/>
    </location>
</feature>
<feature type="region of interest" description="Disordered" evidence="1">
    <location>
        <begin position="560"/>
        <end position="696"/>
    </location>
</feature>
<feature type="compositionally biased region" description="Polar residues" evidence="1">
    <location>
        <begin position="667"/>
        <end position="689"/>
    </location>
</feature>
<feature type="compositionally biased region" description="Low complexity" evidence="1">
    <location>
        <begin position="474"/>
        <end position="486"/>
    </location>
</feature>
<feature type="compositionally biased region" description="Polar residues" evidence="1">
    <location>
        <begin position="538"/>
        <end position="547"/>
    </location>
</feature>
<feature type="compositionally biased region" description="Basic and acidic residues" evidence="1">
    <location>
        <begin position="319"/>
        <end position="328"/>
    </location>
</feature>
<feature type="region of interest" description="Disordered" evidence="1">
    <location>
        <begin position="117"/>
        <end position="146"/>
    </location>
</feature>
<keyword evidence="3" id="KW-1185">Reference proteome</keyword>
<feature type="region of interest" description="Disordered" evidence="1">
    <location>
        <begin position="317"/>
        <end position="383"/>
    </location>
</feature>
<dbReference type="EMBL" id="NEDP02076749">
    <property type="protein sequence ID" value="OWF34834.1"/>
    <property type="molecule type" value="Genomic_DNA"/>
</dbReference>
<accession>A0A210PEC4</accession>
<feature type="compositionally biased region" description="Polar residues" evidence="1">
    <location>
        <begin position="421"/>
        <end position="439"/>
    </location>
</feature>
<dbReference type="Proteomes" id="UP000242188">
    <property type="component" value="Unassembled WGS sequence"/>
</dbReference>
<gene>
    <name evidence="2" type="ORF">KP79_PYT08523</name>
</gene>
<dbReference type="AlphaFoldDB" id="A0A210PEC4"/>
<name>A0A210PEC4_MIZYE</name>
<reference evidence="2 3" key="1">
    <citation type="journal article" date="2017" name="Nat. Ecol. Evol.">
        <title>Scallop genome provides insights into evolution of bilaterian karyotype and development.</title>
        <authorList>
            <person name="Wang S."/>
            <person name="Zhang J."/>
            <person name="Jiao W."/>
            <person name="Li J."/>
            <person name="Xun X."/>
            <person name="Sun Y."/>
            <person name="Guo X."/>
            <person name="Huan P."/>
            <person name="Dong B."/>
            <person name="Zhang L."/>
            <person name="Hu X."/>
            <person name="Sun X."/>
            <person name="Wang J."/>
            <person name="Zhao C."/>
            <person name="Wang Y."/>
            <person name="Wang D."/>
            <person name="Huang X."/>
            <person name="Wang R."/>
            <person name="Lv J."/>
            <person name="Li Y."/>
            <person name="Zhang Z."/>
            <person name="Liu B."/>
            <person name="Lu W."/>
            <person name="Hui Y."/>
            <person name="Liang J."/>
            <person name="Zhou Z."/>
            <person name="Hou R."/>
            <person name="Li X."/>
            <person name="Liu Y."/>
            <person name="Li H."/>
            <person name="Ning X."/>
            <person name="Lin Y."/>
            <person name="Zhao L."/>
            <person name="Xing Q."/>
            <person name="Dou J."/>
            <person name="Li Y."/>
            <person name="Mao J."/>
            <person name="Guo H."/>
            <person name="Dou H."/>
            <person name="Li T."/>
            <person name="Mu C."/>
            <person name="Jiang W."/>
            <person name="Fu Q."/>
            <person name="Fu X."/>
            <person name="Miao Y."/>
            <person name="Liu J."/>
            <person name="Yu Q."/>
            <person name="Li R."/>
            <person name="Liao H."/>
            <person name="Li X."/>
            <person name="Kong Y."/>
            <person name="Jiang Z."/>
            <person name="Chourrout D."/>
            <person name="Li R."/>
            <person name="Bao Z."/>
        </authorList>
    </citation>
    <scope>NUCLEOTIDE SEQUENCE [LARGE SCALE GENOMIC DNA]</scope>
    <source>
        <strain evidence="2 3">PY_sf001</strain>
    </source>
</reference>